<dbReference type="Proteomes" id="UP001233264">
    <property type="component" value="Plasmid pSkuCCBAU71714a"/>
</dbReference>
<sequence length="461" mass="49587">MTRASRLYRLIAALFCWIAAAGPALSADPLARASLQSKGTLYAGQQILIDVDVLVPNYFLQPPQFPAIDLPGAIVTLDDGRALNLNETIDGTSYSGIRRTYIVTPQSPGDFTLPPAVITFGYAAVPPQATRGEVTLPPLRFTVREAPASAGERPGVVAAKVSIRQELDRDPAALKAGDTLVRTVTVRAVGLRAMMIPEPDFSAPEGVRLYRQDPALSEETDRNGQPVAGVRKDVAGYLFQNSGTFLLPAIDLSWFDPTTAMTQSASAPAVSVSVAAAPASSTAIAPPMPGAEPAPFDWSLAGAIAAAASATGVAIWFLARGLSWLESRWEKRQSARRESEAAYFRRFEHACHDGSTAEMAKALDAWSRRAGLVPFGRWLDRFADIKTRNAYDAYQRAQYGFSDKSLPEAPMKPLLPGIRKARKLWMVRGDEAWGGRRAALPPLNPAMIGADATREGSGDRP</sequence>
<proteinExistence type="predicted"/>
<dbReference type="PANTHER" id="PTHR40940:SF1">
    <property type="entry name" value="PROTEIN BATD"/>
    <property type="match status" value="1"/>
</dbReference>
<feature type="chain" id="PRO_5046644664" evidence="1">
    <location>
        <begin position="27"/>
        <end position="461"/>
    </location>
</feature>
<evidence type="ECO:0000313" key="2">
    <source>
        <dbReference type="EMBL" id="WHS96037.1"/>
    </source>
</evidence>
<geneLocation type="plasmid" evidence="2 3">
    <name>pSkuCCBAU71714a</name>
</geneLocation>
<dbReference type="PANTHER" id="PTHR40940">
    <property type="entry name" value="PROTEIN BATD-RELATED"/>
    <property type="match status" value="1"/>
</dbReference>
<keyword evidence="3" id="KW-1185">Reference proteome</keyword>
<evidence type="ECO:0000313" key="3">
    <source>
        <dbReference type="Proteomes" id="UP001233264"/>
    </source>
</evidence>
<protein>
    <submittedName>
        <fullName evidence="2">BatD family protein</fullName>
    </submittedName>
</protein>
<evidence type="ECO:0000256" key="1">
    <source>
        <dbReference type="SAM" id="SignalP"/>
    </source>
</evidence>
<feature type="signal peptide" evidence="1">
    <location>
        <begin position="1"/>
        <end position="26"/>
    </location>
</feature>
<name>A0ABY8TE11_9HYPH</name>
<keyword evidence="2" id="KW-0614">Plasmid</keyword>
<accession>A0ABY8TE11</accession>
<dbReference type="RefSeq" id="WP_234843357.1">
    <property type="nucleotide sequence ID" value="NZ_CP120366.1"/>
</dbReference>
<dbReference type="EMBL" id="CP120366">
    <property type="protein sequence ID" value="WHS96037.1"/>
    <property type="molecule type" value="Genomic_DNA"/>
</dbReference>
<reference evidence="2 3" key="1">
    <citation type="submission" date="2023-03" db="EMBL/GenBank/DDBJ databases">
        <authorList>
            <person name="Menendez E."/>
            <person name="Kaur S."/>
            <person name="Flores-Felix J.D."/>
            <person name="diCenzo G.C."/>
            <person name="Peix A."/>
            <person name="Velazquez E."/>
        </authorList>
    </citation>
    <scope>NUCLEOTIDE SEQUENCE [LARGE SCALE GENOMIC DNA]</scope>
    <source>
        <strain evidence="2 3">CCBAU 71714</strain>
        <plasmid evidence="2 3">pSkuCCBAU71714a</plasmid>
    </source>
</reference>
<dbReference type="InterPro" id="IPR025738">
    <property type="entry name" value="BatD"/>
</dbReference>
<organism evidence="2 3">
    <name type="scientific">Sinorhizobium kummerowiae</name>
    <dbReference type="NCBI Taxonomy" id="158892"/>
    <lineage>
        <taxon>Bacteria</taxon>
        <taxon>Pseudomonadati</taxon>
        <taxon>Pseudomonadota</taxon>
        <taxon>Alphaproteobacteria</taxon>
        <taxon>Hyphomicrobiales</taxon>
        <taxon>Rhizobiaceae</taxon>
        <taxon>Sinorhizobium/Ensifer group</taxon>
        <taxon>Sinorhizobium</taxon>
    </lineage>
</organism>
<keyword evidence="1" id="KW-0732">Signal</keyword>
<gene>
    <name evidence="2" type="ORF">PZL22_006258</name>
</gene>